<keyword evidence="8 14" id="KW-0406">Ion transport</keyword>
<dbReference type="EMBL" id="MTJL01000016">
    <property type="protein sequence ID" value="OMI06140.1"/>
    <property type="molecule type" value="Genomic_DNA"/>
</dbReference>
<evidence type="ECO:0000256" key="8">
    <source>
        <dbReference type="ARBA" id="ARBA00023065"/>
    </source>
</evidence>
<evidence type="ECO:0000256" key="7">
    <source>
        <dbReference type="ARBA" id="ARBA00023053"/>
    </source>
</evidence>
<evidence type="ECO:0000313" key="16">
    <source>
        <dbReference type="Proteomes" id="UP000187367"/>
    </source>
</evidence>
<feature type="transmembrane region" description="Helical" evidence="14">
    <location>
        <begin position="59"/>
        <end position="76"/>
    </location>
</feature>
<comment type="similarity">
    <text evidence="11 14">Belongs to the fluoride channel Fluc/FEX (TC 1.A.43) family.</text>
</comment>
<evidence type="ECO:0000256" key="2">
    <source>
        <dbReference type="ARBA" id="ARBA00022448"/>
    </source>
</evidence>
<keyword evidence="2 14" id="KW-0813">Transport</keyword>
<dbReference type="AlphaFoldDB" id="A0A1R1QN89"/>
<evidence type="ECO:0000256" key="4">
    <source>
        <dbReference type="ARBA" id="ARBA00022692"/>
    </source>
</evidence>
<evidence type="ECO:0000256" key="9">
    <source>
        <dbReference type="ARBA" id="ARBA00023136"/>
    </source>
</evidence>
<keyword evidence="9 14" id="KW-0472">Membrane</keyword>
<feature type="transmembrane region" description="Helical" evidence="14">
    <location>
        <begin position="96"/>
        <end position="116"/>
    </location>
</feature>
<feature type="binding site" evidence="14">
    <location>
        <position position="71"/>
    </location>
    <ligand>
        <name>Na(+)</name>
        <dbReference type="ChEBI" id="CHEBI:29101"/>
        <note>structural</note>
    </ligand>
</feature>
<comment type="catalytic activity">
    <reaction evidence="12">
        <text>fluoride(in) = fluoride(out)</text>
        <dbReference type="Rhea" id="RHEA:76159"/>
        <dbReference type="ChEBI" id="CHEBI:17051"/>
    </reaction>
    <physiologicalReaction direction="left-to-right" evidence="12">
        <dbReference type="Rhea" id="RHEA:76160"/>
    </physiologicalReaction>
</comment>
<evidence type="ECO:0000256" key="14">
    <source>
        <dbReference type="HAMAP-Rule" id="MF_00454"/>
    </source>
</evidence>
<evidence type="ECO:0000256" key="1">
    <source>
        <dbReference type="ARBA" id="ARBA00004651"/>
    </source>
</evidence>
<keyword evidence="10 14" id="KW-0407">Ion channel</keyword>
<accession>A0A1R1RVY1</accession>
<accession>A0A1R1QN89</accession>
<organism evidence="15 16">
    <name type="scientific">Bacillus swezeyi</name>
    <dbReference type="NCBI Taxonomy" id="1925020"/>
    <lineage>
        <taxon>Bacteria</taxon>
        <taxon>Bacillati</taxon>
        <taxon>Bacillota</taxon>
        <taxon>Bacilli</taxon>
        <taxon>Bacillales</taxon>
        <taxon>Bacillaceae</taxon>
        <taxon>Bacillus</taxon>
    </lineage>
</organism>
<dbReference type="RefSeq" id="WP_076761622.1">
    <property type="nucleotide sequence ID" value="NZ_JARMDZ010000003.1"/>
</dbReference>
<dbReference type="OrthoDB" id="9815830at2"/>
<dbReference type="PANTHER" id="PTHR28259">
    <property type="entry name" value="FLUORIDE EXPORT PROTEIN 1-RELATED"/>
    <property type="match status" value="1"/>
</dbReference>
<keyword evidence="4 14" id="KW-0812">Transmembrane</keyword>
<dbReference type="Pfam" id="PF02537">
    <property type="entry name" value="CRCB"/>
    <property type="match status" value="1"/>
</dbReference>
<dbReference type="GO" id="GO:0140114">
    <property type="term" value="P:cellular detoxification of fluoride"/>
    <property type="evidence" value="ECO:0007669"/>
    <property type="project" value="UniProtKB-UniRule"/>
</dbReference>
<evidence type="ECO:0000256" key="10">
    <source>
        <dbReference type="ARBA" id="ARBA00023303"/>
    </source>
</evidence>
<dbReference type="Proteomes" id="UP000187367">
    <property type="component" value="Unassembled WGS sequence"/>
</dbReference>
<reference evidence="15 16" key="1">
    <citation type="submission" date="2017-01" db="EMBL/GenBank/DDBJ databases">
        <title>Bacillus phylogenomics.</title>
        <authorList>
            <person name="Dunlap C."/>
        </authorList>
    </citation>
    <scope>NUCLEOTIDE SEQUENCE [LARGE SCALE GENOMIC DNA]</scope>
    <source>
        <strain evidence="15 16">NRRL B-41282</strain>
    </source>
</reference>
<dbReference type="PANTHER" id="PTHR28259:SF16">
    <property type="entry name" value="FLUORIDE-SPECIFIC ION CHANNEL FLUC 2"/>
    <property type="match status" value="1"/>
</dbReference>
<keyword evidence="7 14" id="KW-0915">Sodium</keyword>
<comment type="function">
    <text evidence="13 14">Fluoride-specific ion channel. Important for reducing fluoride concentration in the cell, thus reducing its toxicity.</text>
</comment>
<dbReference type="InterPro" id="IPR003691">
    <property type="entry name" value="FluC"/>
</dbReference>
<proteinExistence type="inferred from homology"/>
<feature type="transmembrane region" description="Helical" evidence="14">
    <location>
        <begin position="32"/>
        <end position="52"/>
    </location>
</feature>
<evidence type="ECO:0000256" key="5">
    <source>
        <dbReference type="ARBA" id="ARBA00022723"/>
    </source>
</evidence>
<name>A0A1R1QN89_9BACI</name>
<keyword evidence="5 14" id="KW-0479">Metal-binding</keyword>
<dbReference type="HAMAP" id="MF_00454">
    <property type="entry name" value="FluC"/>
    <property type="match status" value="1"/>
</dbReference>
<dbReference type="GO" id="GO:0062054">
    <property type="term" value="F:fluoride channel activity"/>
    <property type="evidence" value="ECO:0007669"/>
    <property type="project" value="UniProtKB-UniRule"/>
</dbReference>
<sequence length="133" mass="14151">MKSYVAVFIGGALGSLLRYVLNLNTDSGFFPWATFVENISGSLLLGLLTGFFSFRAKKPLVQLCLGTGFCGGYTTMSAFSKETALILQSSVPQTGVLYLAASLAGGICFALLGIVFGKRISRAAGKEKERFES</sequence>
<feature type="binding site" evidence="14">
    <location>
        <position position="74"/>
    </location>
    <ligand>
        <name>Na(+)</name>
        <dbReference type="ChEBI" id="CHEBI:29101"/>
        <note>structural</note>
    </ligand>
</feature>
<evidence type="ECO:0000256" key="12">
    <source>
        <dbReference type="ARBA" id="ARBA00035585"/>
    </source>
</evidence>
<evidence type="ECO:0000313" key="15">
    <source>
        <dbReference type="EMBL" id="OMI06140.1"/>
    </source>
</evidence>
<dbReference type="GO" id="GO:0005886">
    <property type="term" value="C:plasma membrane"/>
    <property type="evidence" value="ECO:0007669"/>
    <property type="project" value="UniProtKB-SubCell"/>
</dbReference>
<evidence type="ECO:0000256" key="3">
    <source>
        <dbReference type="ARBA" id="ARBA00022475"/>
    </source>
</evidence>
<comment type="caution">
    <text evidence="15">The sequence shown here is derived from an EMBL/GenBank/DDBJ whole genome shotgun (WGS) entry which is preliminary data.</text>
</comment>
<evidence type="ECO:0000256" key="6">
    <source>
        <dbReference type="ARBA" id="ARBA00022989"/>
    </source>
</evidence>
<gene>
    <name evidence="14" type="primary">fluC</name>
    <name evidence="14" type="synonym">crcB</name>
    <name evidence="15" type="ORF">BW143_09400</name>
</gene>
<keyword evidence="16" id="KW-1185">Reference proteome</keyword>
<keyword evidence="3 14" id="KW-1003">Cell membrane</keyword>
<evidence type="ECO:0000256" key="11">
    <source>
        <dbReference type="ARBA" id="ARBA00035120"/>
    </source>
</evidence>
<evidence type="ECO:0000256" key="13">
    <source>
        <dbReference type="ARBA" id="ARBA00049940"/>
    </source>
</evidence>
<keyword evidence="6 14" id="KW-1133">Transmembrane helix</keyword>
<dbReference type="GO" id="GO:0046872">
    <property type="term" value="F:metal ion binding"/>
    <property type="evidence" value="ECO:0007669"/>
    <property type="project" value="UniProtKB-KW"/>
</dbReference>
<comment type="activity regulation">
    <text evidence="14">Na(+) is not transported, but it plays an essential structural role and its presence is essential for fluoride channel function.</text>
</comment>
<protein>
    <recommendedName>
        <fullName evidence="14">Fluoride-specific ion channel FluC</fullName>
    </recommendedName>
</protein>
<comment type="subcellular location">
    <subcellularLocation>
        <location evidence="1 14">Cell membrane</location>
        <topology evidence="1 14">Multi-pass membrane protein</topology>
    </subcellularLocation>
</comment>